<sequence length="77" mass="8698">MKRNTVIDFAWKVVEVLRSLTYQIIHGERIQRTWCGVFTRGAGPASWAILVPTWTNLSIAGELRVSLRYGRNLIPGG</sequence>
<gene>
    <name evidence="1" type="ORF">Ssi02_60990</name>
</gene>
<keyword evidence="2" id="KW-1185">Reference proteome</keyword>
<evidence type="ECO:0000313" key="1">
    <source>
        <dbReference type="EMBL" id="GII95868.1"/>
    </source>
</evidence>
<name>A0A919V9X7_9ACTN</name>
<comment type="caution">
    <text evidence="1">The sequence shown here is derived from an EMBL/GenBank/DDBJ whole genome shotgun (WGS) entry which is preliminary data.</text>
</comment>
<proteinExistence type="predicted"/>
<dbReference type="Proteomes" id="UP000606172">
    <property type="component" value="Unassembled WGS sequence"/>
</dbReference>
<evidence type="ECO:0000313" key="2">
    <source>
        <dbReference type="Proteomes" id="UP000606172"/>
    </source>
</evidence>
<protein>
    <submittedName>
        <fullName evidence="1">Uncharacterized protein</fullName>
    </submittedName>
</protein>
<organism evidence="1 2">
    <name type="scientific">Sinosporangium siamense</name>
    <dbReference type="NCBI Taxonomy" id="1367973"/>
    <lineage>
        <taxon>Bacteria</taxon>
        <taxon>Bacillati</taxon>
        <taxon>Actinomycetota</taxon>
        <taxon>Actinomycetes</taxon>
        <taxon>Streptosporangiales</taxon>
        <taxon>Streptosporangiaceae</taxon>
        <taxon>Sinosporangium</taxon>
    </lineage>
</organism>
<dbReference type="AlphaFoldDB" id="A0A919V9X7"/>
<reference evidence="1" key="1">
    <citation type="submission" date="2021-01" db="EMBL/GenBank/DDBJ databases">
        <title>Whole genome shotgun sequence of Sinosporangium siamense NBRC 109515.</title>
        <authorList>
            <person name="Komaki H."/>
            <person name="Tamura T."/>
        </authorList>
    </citation>
    <scope>NUCLEOTIDE SEQUENCE</scope>
    <source>
        <strain evidence="1">NBRC 109515</strain>
    </source>
</reference>
<dbReference type="EMBL" id="BOOW01000038">
    <property type="protein sequence ID" value="GII95868.1"/>
    <property type="molecule type" value="Genomic_DNA"/>
</dbReference>
<accession>A0A919V9X7</accession>